<feature type="transmembrane region" description="Helical" evidence="1">
    <location>
        <begin position="92"/>
        <end position="111"/>
    </location>
</feature>
<keyword evidence="1" id="KW-0812">Transmembrane</keyword>
<dbReference type="AlphaFoldDB" id="A0A915KQL3"/>
<protein>
    <submittedName>
        <fullName evidence="3">Transmembrane protein</fullName>
    </submittedName>
</protein>
<keyword evidence="2" id="KW-1185">Reference proteome</keyword>
<evidence type="ECO:0000256" key="1">
    <source>
        <dbReference type="SAM" id="Phobius"/>
    </source>
</evidence>
<proteinExistence type="predicted"/>
<evidence type="ECO:0000313" key="2">
    <source>
        <dbReference type="Proteomes" id="UP000887565"/>
    </source>
</evidence>
<dbReference type="WBParaSite" id="nRc.2.0.1.t41041-RA">
    <property type="protein sequence ID" value="nRc.2.0.1.t41041-RA"/>
    <property type="gene ID" value="nRc.2.0.1.g41041"/>
</dbReference>
<organism evidence="2 3">
    <name type="scientific">Romanomermis culicivorax</name>
    <name type="common">Nematode worm</name>
    <dbReference type="NCBI Taxonomy" id="13658"/>
    <lineage>
        <taxon>Eukaryota</taxon>
        <taxon>Metazoa</taxon>
        <taxon>Ecdysozoa</taxon>
        <taxon>Nematoda</taxon>
        <taxon>Enoplea</taxon>
        <taxon>Dorylaimia</taxon>
        <taxon>Mermithida</taxon>
        <taxon>Mermithoidea</taxon>
        <taxon>Mermithidae</taxon>
        <taxon>Romanomermis</taxon>
    </lineage>
</organism>
<reference evidence="3" key="1">
    <citation type="submission" date="2022-11" db="UniProtKB">
        <authorList>
            <consortium name="WormBaseParasite"/>
        </authorList>
    </citation>
    <scope>IDENTIFICATION</scope>
</reference>
<keyword evidence="1" id="KW-0472">Membrane</keyword>
<name>A0A915KQL3_ROMCU</name>
<evidence type="ECO:0000313" key="3">
    <source>
        <dbReference type="WBParaSite" id="nRc.2.0.1.t41041-RA"/>
    </source>
</evidence>
<keyword evidence="1" id="KW-1133">Transmembrane helix</keyword>
<dbReference type="Proteomes" id="UP000887565">
    <property type="component" value="Unplaced"/>
</dbReference>
<sequence>MVNFRSISGLSFNRYFCNEVNRGSNQPSSENQKPVLGATYYKYQTKQKNFSSASNDEKIRVSQIYIDRSSWQIFVHKCKRFGDLFIYYNRKYYYAIAYVLVFVVSHYLFVYTQKAKYGQDFPATNFELRKQKLDGTINPKYLAWEKRVDKVKEYRLENGPYV</sequence>
<accession>A0A915KQL3</accession>